<dbReference type="AlphaFoldDB" id="A0A7J7LU60"/>
<evidence type="ECO:0000313" key="2">
    <source>
        <dbReference type="Proteomes" id="UP000541444"/>
    </source>
</evidence>
<name>A0A7J7LU60_9MAGN</name>
<proteinExistence type="predicted"/>
<dbReference type="PANTHER" id="PTHR37381">
    <property type="entry name" value="PENTATRICOPEPTIDE REPEAT (PPR) SUPERFAMILY PROTEIN"/>
    <property type="match status" value="1"/>
</dbReference>
<reference evidence="1 2" key="1">
    <citation type="journal article" date="2020" name="IScience">
        <title>Genome Sequencing of the Endangered Kingdonia uniflora (Circaeasteraceae, Ranunculales) Reveals Potential Mechanisms of Evolutionary Specialization.</title>
        <authorList>
            <person name="Sun Y."/>
            <person name="Deng T."/>
            <person name="Zhang A."/>
            <person name="Moore M.J."/>
            <person name="Landis J.B."/>
            <person name="Lin N."/>
            <person name="Zhang H."/>
            <person name="Zhang X."/>
            <person name="Huang J."/>
            <person name="Zhang X."/>
            <person name="Sun H."/>
            <person name="Wang H."/>
        </authorList>
    </citation>
    <scope>NUCLEOTIDE SEQUENCE [LARGE SCALE GENOMIC DNA]</scope>
    <source>
        <strain evidence="1">TB1705</strain>
        <tissue evidence="1">Leaf</tissue>
    </source>
</reference>
<comment type="caution">
    <text evidence="1">The sequence shown here is derived from an EMBL/GenBank/DDBJ whole genome shotgun (WGS) entry which is preliminary data.</text>
</comment>
<keyword evidence="2" id="KW-1185">Reference proteome</keyword>
<accession>A0A7J7LU60</accession>
<evidence type="ECO:0000313" key="1">
    <source>
        <dbReference type="EMBL" id="KAF6146088.1"/>
    </source>
</evidence>
<dbReference type="OrthoDB" id="2017681at2759"/>
<sequence length="568" mass="62161">MSLNLSSPWLISHPNPPFKTSSPISPHQINNTLLIILSSSSSLRRSFRPKASSSSSERTSNEVKLGTLLDEDFVRRVSSAKDADEALEMIAESSGGENGGVVSAADCCLIIAAAFDRNNAQLALSVFSAMRSSFDQGVNESGSFAERWKWARPDVDIYALLVCGLAASLRVSDAIRTINDVCRVGSFSSEEVPFGKVVRCPSCMIAIAVAQPQHGIQIASCSKCRYQYELVSGDIVSIESEEISMDISAWERGLRFLQLMKQSIPVAVHSIVVQTPTGTARTHRFATKTVELPAQEGERVTISLAPPSTVYREVGPLRFNAKAPGFNPGEPMCLTNHTDGRESQLIRAPAKNGNFSIFNPSFLFPTLAVLATGDAASGIINPVLPQLISVAAVASVALGTTLNSLVLPQLNRLPSRMVDVIAIKQQLLSQYDLLQTRIKNLREAAEKEVWMLARMYQLEIKILAVGEPSYRARRSRVKRVRESLESSLVARIELINSYARISSMIEIEVEMDSDVLAAEAASNAGNIAEQIEQTMELENLEQRWKIQAEANDEMERLLSSQPIPTEQV</sequence>
<gene>
    <name evidence="1" type="ORF">GIB67_033447</name>
</gene>
<organism evidence="1 2">
    <name type="scientific">Kingdonia uniflora</name>
    <dbReference type="NCBI Taxonomy" id="39325"/>
    <lineage>
        <taxon>Eukaryota</taxon>
        <taxon>Viridiplantae</taxon>
        <taxon>Streptophyta</taxon>
        <taxon>Embryophyta</taxon>
        <taxon>Tracheophyta</taxon>
        <taxon>Spermatophyta</taxon>
        <taxon>Magnoliopsida</taxon>
        <taxon>Ranunculales</taxon>
        <taxon>Circaeasteraceae</taxon>
        <taxon>Kingdonia</taxon>
    </lineage>
</organism>
<protein>
    <recommendedName>
        <fullName evidence="3">Pentatricopeptide repeat-containing protein</fullName>
    </recommendedName>
</protein>
<dbReference type="PANTHER" id="PTHR37381:SF1">
    <property type="entry name" value="PENTATRICOPEPTIDE REPEAT (PPR) SUPERFAMILY PROTEIN"/>
    <property type="match status" value="1"/>
</dbReference>
<evidence type="ECO:0008006" key="3">
    <source>
        <dbReference type="Google" id="ProtNLM"/>
    </source>
</evidence>
<dbReference type="EMBL" id="JACGCM010002017">
    <property type="protein sequence ID" value="KAF6146088.1"/>
    <property type="molecule type" value="Genomic_DNA"/>
</dbReference>
<dbReference type="Proteomes" id="UP000541444">
    <property type="component" value="Unassembled WGS sequence"/>
</dbReference>